<dbReference type="InterPro" id="IPR000424">
    <property type="entry name" value="Primosome_PriB/ssb"/>
</dbReference>
<evidence type="ECO:0000313" key="4">
    <source>
        <dbReference type="EMBL" id="SDF34371.1"/>
    </source>
</evidence>
<sequence>MINRVTLLGRLGHDVELRYTATTGTPVAKLRIATDGSYRNAEGDRVEATDWHQVIAYGKVAELCADRIGKGSLVYVEGALKTRRWVDQGDITHYVTEVVCRCIRFLDFWHADEPGAPDAPETATEATTETF</sequence>
<dbReference type="SUPFAM" id="SSF50249">
    <property type="entry name" value="Nucleic acid-binding proteins"/>
    <property type="match status" value="1"/>
</dbReference>
<evidence type="ECO:0000313" key="5">
    <source>
        <dbReference type="Proteomes" id="UP000199355"/>
    </source>
</evidence>
<comment type="caution">
    <text evidence="2">Lacks conserved residue(s) required for the propagation of feature annotation.</text>
</comment>
<dbReference type="GO" id="GO:0006260">
    <property type="term" value="P:DNA replication"/>
    <property type="evidence" value="ECO:0007669"/>
    <property type="project" value="InterPro"/>
</dbReference>
<dbReference type="OrthoDB" id="9809878at2"/>
<dbReference type="GO" id="GO:0003697">
    <property type="term" value="F:single-stranded DNA binding"/>
    <property type="evidence" value="ECO:0007669"/>
    <property type="project" value="UniProtKB-UniRule"/>
</dbReference>
<dbReference type="RefSeq" id="WP_092153001.1">
    <property type="nucleotide sequence ID" value="NZ_FNBX01000004.1"/>
</dbReference>
<dbReference type="AlphaFoldDB" id="A0A1G7KBF1"/>
<dbReference type="EMBL" id="FNBX01000004">
    <property type="protein sequence ID" value="SDF34371.1"/>
    <property type="molecule type" value="Genomic_DNA"/>
</dbReference>
<dbReference type="PROSITE" id="PS50935">
    <property type="entry name" value="SSB"/>
    <property type="match status" value="1"/>
</dbReference>
<organism evidence="4 5">
    <name type="scientific">Desulfovibrio legallii</name>
    <dbReference type="NCBI Taxonomy" id="571438"/>
    <lineage>
        <taxon>Bacteria</taxon>
        <taxon>Pseudomonadati</taxon>
        <taxon>Thermodesulfobacteriota</taxon>
        <taxon>Desulfovibrionia</taxon>
        <taxon>Desulfovibrionales</taxon>
        <taxon>Desulfovibrionaceae</taxon>
        <taxon>Desulfovibrio</taxon>
    </lineage>
</organism>
<protein>
    <recommendedName>
        <fullName evidence="2 3">Single-stranded DNA-binding protein</fullName>
        <shortName evidence="2">SSB</shortName>
    </recommendedName>
</protein>
<proteinExistence type="inferred from homology"/>
<dbReference type="Gene3D" id="2.40.50.140">
    <property type="entry name" value="Nucleic acid-binding proteins"/>
    <property type="match status" value="1"/>
</dbReference>
<dbReference type="PANTHER" id="PTHR10302:SF27">
    <property type="entry name" value="SINGLE-STRANDED DNA-BINDING PROTEIN"/>
    <property type="match status" value="1"/>
</dbReference>
<gene>
    <name evidence="4" type="ORF">SAMN05192586_10436</name>
</gene>
<dbReference type="HAMAP" id="MF_00984">
    <property type="entry name" value="SSB"/>
    <property type="match status" value="1"/>
</dbReference>
<name>A0A1G7KBF1_9BACT</name>
<evidence type="ECO:0000256" key="2">
    <source>
        <dbReference type="HAMAP-Rule" id="MF_00984"/>
    </source>
</evidence>
<dbReference type="InterPro" id="IPR011344">
    <property type="entry name" value="ssDNA-bd"/>
</dbReference>
<keyword evidence="1 2" id="KW-0238">DNA-binding</keyword>
<dbReference type="CDD" id="cd04496">
    <property type="entry name" value="SSB_OBF"/>
    <property type="match status" value="1"/>
</dbReference>
<evidence type="ECO:0000256" key="1">
    <source>
        <dbReference type="ARBA" id="ARBA00023125"/>
    </source>
</evidence>
<reference evidence="5" key="1">
    <citation type="submission" date="2016-10" db="EMBL/GenBank/DDBJ databases">
        <authorList>
            <person name="Varghese N."/>
            <person name="Submissions S."/>
        </authorList>
    </citation>
    <scope>NUCLEOTIDE SEQUENCE [LARGE SCALE GENOMIC DNA]</scope>
    <source>
        <strain evidence="5">KHC7</strain>
    </source>
</reference>
<dbReference type="STRING" id="571438.SAMN05192586_10436"/>
<dbReference type="Pfam" id="PF00436">
    <property type="entry name" value="SSB"/>
    <property type="match status" value="1"/>
</dbReference>
<dbReference type="InterPro" id="IPR012340">
    <property type="entry name" value="NA-bd_OB-fold"/>
</dbReference>
<accession>A0A1G7KBF1</accession>
<keyword evidence="5" id="KW-1185">Reference proteome</keyword>
<comment type="subunit">
    <text evidence="2">Homotetramer.</text>
</comment>
<dbReference type="PIRSF" id="PIRSF002070">
    <property type="entry name" value="SSB"/>
    <property type="match status" value="1"/>
</dbReference>
<dbReference type="GO" id="GO:0009295">
    <property type="term" value="C:nucleoid"/>
    <property type="evidence" value="ECO:0007669"/>
    <property type="project" value="TreeGrafter"/>
</dbReference>
<evidence type="ECO:0000256" key="3">
    <source>
        <dbReference type="PIRNR" id="PIRNR002070"/>
    </source>
</evidence>
<dbReference type="NCBIfam" id="TIGR00621">
    <property type="entry name" value="ssb"/>
    <property type="match status" value="1"/>
</dbReference>
<dbReference type="Proteomes" id="UP000199355">
    <property type="component" value="Unassembled WGS sequence"/>
</dbReference>
<dbReference type="PANTHER" id="PTHR10302">
    <property type="entry name" value="SINGLE-STRANDED DNA-BINDING PROTEIN"/>
    <property type="match status" value="1"/>
</dbReference>